<dbReference type="EMBL" id="JAPFFF010000023">
    <property type="protein sequence ID" value="KAK8852531.1"/>
    <property type="molecule type" value="Genomic_DNA"/>
</dbReference>
<keyword evidence="1" id="KW-0472">Membrane</keyword>
<comment type="caution">
    <text evidence="2">The sequence shown here is derived from an EMBL/GenBank/DDBJ whole genome shotgun (WGS) entry which is preliminary data.</text>
</comment>
<organism evidence="2 3">
    <name type="scientific">Tritrichomonas musculus</name>
    <dbReference type="NCBI Taxonomy" id="1915356"/>
    <lineage>
        <taxon>Eukaryota</taxon>
        <taxon>Metamonada</taxon>
        <taxon>Parabasalia</taxon>
        <taxon>Tritrichomonadida</taxon>
        <taxon>Tritrichomonadidae</taxon>
        <taxon>Tritrichomonas</taxon>
    </lineage>
</organism>
<evidence type="ECO:0000256" key="1">
    <source>
        <dbReference type="SAM" id="Phobius"/>
    </source>
</evidence>
<accession>A0ABR2HTS6</accession>
<sequence length="174" mass="20063">MKELISQCWSQDPKERPSFDSIFEKLSTDFSYFDDEINESEVNKFLEMLKGNNNNIDDDLTDEQQKKMLDSYAEIVNSFINSSENVYDIYINFKSIVNFACESGNLKLVKYIISLDQIDLTASNIYIFFQLITFDLDSITWYNVSLLGISVITTGCAFFLKSCGLLPLYFMIEG</sequence>
<evidence type="ECO:0000313" key="3">
    <source>
        <dbReference type="Proteomes" id="UP001470230"/>
    </source>
</evidence>
<keyword evidence="1" id="KW-0812">Transmembrane</keyword>
<dbReference type="Gene3D" id="1.10.510.10">
    <property type="entry name" value="Transferase(Phosphotransferase) domain 1"/>
    <property type="match status" value="1"/>
</dbReference>
<keyword evidence="1" id="KW-1133">Transmembrane helix</keyword>
<reference evidence="2 3" key="1">
    <citation type="submission" date="2024-04" db="EMBL/GenBank/DDBJ databases">
        <title>Tritrichomonas musculus Genome.</title>
        <authorList>
            <person name="Alves-Ferreira E."/>
            <person name="Grigg M."/>
            <person name="Lorenzi H."/>
            <person name="Galac M."/>
        </authorList>
    </citation>
    <scope>NUCLEOTIDE SEQUENCE [LARGE SCALE GENOMIC DNA]</scope>
    <source>
        <strain evidence="2 3">EAF2021</strain>
    </source>
</reference>
<protein>
    <submittedName>
        <fullName evidence="2">C-terminal of Roc, COR, domain</fullName>
    </submittedName>
</protein>
<gene>
    <name evidence="2" type="ORF">M9Y10_017516</name>
</gene>
<dbReference type="Proteomes" id="UP001470230">
    <property type="component" value="Unassembled WGS sequence"/>
</dbReference>
<keyword evidence="3" id="KW-1185">Reference proteome</keyword>
<evidence type="ECO:0000313" key="2">
    <source>
        <dbReference type="EMBL" id="KAK8852531.1"/>
    </source>
</evidence>
<feature type="transmembrane region" description="Helical" evidence="1">
    <location>
        <begin position="139"/>
        <end position="160"/>
    </location>
</feature>
<name>A0ABR2HTS6_9EUKA</name>
<proteinExistence type="predicted"/>